<dbReference type="InterPro" id="IPR005471">
    <property type="entry name" value="Tscrpt_reg_IclR_N"/>
</dbReference>
<proteinExistence type="inferred from homology"/>
<evidence type="ECO:0000313" key="4">
    <source>
        <dbReference type="Proteomes" id="UP001501578"/>
    </source>
</evidence>
<evidence type="ECO:0000313" key="3">
    <source>
        <dbReference type="EMBL" id="GAA0934307.1"/>
    </source>
</evidence>
<dbReference type="Gene3D" id="3.30.420.40">
    <property type="match status" value="3"/>
</dbReference>
<accession>A0ABN1PXH1</accession>
<dbReference type="InterPro" id="IPR043129">
    <property type="entry name" value="ATPase_NBD"/>
</dbReference>
<name>A0ABN1PXH1_9ACTN</name>
<dbReference type="Proteomes" id="UP001501578">
    <property type="component" value="Unassembled WGS sequence"/>
</dbReference>
<dbReference type="Gene3D" id="1.10.10.10">
    <property type="entry name" value="Winged helix-like DNA-binding domain superfamily/Winged helix DNA-binding domain"/>
    <property type="match status" value="1"/>
</dbReference>
<evidence type="ECO:0000259" key="2">
    <source>
        <dbReference type="Pfam" id="PF09339"/>
    </source>
</evidence>
<dbReference type="SUPFAM" id="SSF46785">
    <property type="entry name" value="Winged helix' DNA-binding domain"/>
    <property type="match status" value="1"/>
</dbReference>
<dbReference type="RefSeq" id="WP_343951558.1">
    <property type="nucleotide sequence ID" value="NZ_BAAAHQ010000021.1"/>
</dbReference>
<dbReference type="InterPro" id="IPR036388">
    <property type="entry name" value="WH-like_DNA-bd_sf"/>
</dbReference>
<sequence>MTAAVTGGDLHRLRRLNALSVIAALREHGPASLTQMAERAERARATVKDVVRELIEQGWVAEMEPAGGVKGRPARRFRFRAERGRVLGLDVGAHKVLAALADLDGTVLHLAREAVTPAMSRDERLAAVDRTVAACLAASGSAPEQVWAAVAGSTGYVDLDGEIVISRAIEDWAGVPLAAHLGGLLPCPVLVENDSRLAALAECRRGAARDARDVVFLHLGRRAGAAVVLDGVPLRGGGGAAGEIGFHPLFRLGASSEVLCPPGEQAAGDVGAVFEAARRGEPSAKGAVLRYVKVVGLAAAAMALTVDPDLVVLGGGFSRSADVLLPPLRAELEAMCLRTPEVRASTLGDECVAVGAVCHAVEHLNGLLFNPETGPITVNSTRMLAAIERDHRLP</sequence>
<gene>
    <name evidence="3" type="ORF">GCM10009560_41350</name>
</gene>
<comment type="similarity">
    <text evidence="1">Belongs to the ROK (NagC/XylR) family.</text>
</comment>
<dbReference type="InterPro" id="IPR000600">
    <property type="entry name" value="ROK"/>
</dbReference>
<protein>
    <submittedName>
        <fullName evidence="3">ROK family transcriptional regulator</fullName>
    </submittedName>
</protein>
<dbReference type="Pfam" id="PF09339">
    <property type="entry name" value="HTH_IclR"/>
    <property type="match status" value="1"/>
</dbReference>
<evidence type="ECO:0000256" key="1">
    <source>
        <dbReference type="ARBA" id="ARBA00006479"/>
    </source>
</evidence>
<reference evidence="3 4" key="1">
    <citation type="journal article" date="2019" name="Int. J. Syst. Evol. Microbiol.">
        <title>The Global Catalogue of Microorganisms (GCM) 10K type strain sequencing project: providing services to taxonomists for standard genome sequencing and annotation.</title>
        <authorList>
            <consortium name="The Broad Institute Genomics Platform"/>
            <consortium name="The Broad Institute Genome Sequencing Center for Infectious Disease"/>
            <person name="Wu L."/>
            <person name="Ma J."/>
        </authorList>
    </citation>
    <scope>NUCLEOTIDE SEQUENCE [LARGE SCALE GENOMIC DNA]</scope>
    <source>
        <strain evidence="3 4">JCM 11136</strain>
    </source>
</reference>
<dbReference type="PANTHER" id="PTHR18964:SF149">
    <property type="entry name" value="BIFUNCTIONAL UDP-N-ACETYLGLUCOSAMINE 2-EPIMERASE_N-ACETYLMANNOSAMINE KINASE"/>
    <property type="match status" value="1"/>
</dbReference>
<dbReference type="SUPFAM" id="SSF53067">
    <property type="entry name" value="Actin-like ATPase domain"/>
    <property type="match status" value="1"/>
</dbReference>
<keyword evidence="4" id="KW-1185">Reference proteome</keyword>
<dbReference type="Pfam" id="PF00480">
    <property type="entry name" value="ROK"/>
    <property type="match status" value="2"/>
</dbReference>
<dbReference type="CDD" id="cd23763">
    <property type="entry name" value="ASKHA_ATPase_ROK"/>
    <property type="match status" value="1"/>
</dbReference>
<dbReference type="PANTHER" id="PTHR18964">
    <property type="entry name" value="ROK (REPRESSOR, ORF, KINASE) FAMILY"/>
    <property type="match status" value="1"/>
</dbReference>
<organism evidence="3 4">
    <name type="scientific">Nonomuraea longicatena</name>
    <dbReference type="NCBI Taxonomy" id="83682"/>
    <lineage>
        <taxon>Bacteria</taxon>
        <taxon>Bacillati</taxon>
        <taxon>Actinomycetota</taxon>
        <taxon>Actinomycetes</taxon>
        <taxon>Streptosporangiales</taxon>
        <taxon>Streptosporangiaceae</taxon>
        <taxon>Nonomuraea</taxon>
    </lineage>
</organism>
<dbReference type="InterPro" id="IPR036390">
    <property type="entry name" value="WH_DNA-bd_sf"/>
</dbReference>
<comment type="caution">
    <text evidence="3">The sequence shown here is derived from an EMBL/GenBank/DDBJ whole genome shotgun (WGS) entry which is preliminary data.</text>
</comment>
<feature type="domain" description="HTH iclR-type" evidence="2">
    <location>
        <begin position="17"/>
        <end position="61"/>
    </location>
</feature>
<dbReference type="EMBL" id="BAAAHQ010000021">
    <property type="protein sequence ID" value="GAA0934307.1"/>
    <property type="molecule type" value="Genomic_DNA"/>
</dbReference>